<gene>
    <name evidence="5" type="ORF">CLV71_104716</name>
</gene>
<name>A0A4R7VX65_9PSEU</name>
<dbReference type="OrthoDB" id="9795634at2"/>
<comment type="caution">
    <text evidence="5">The sequence shown here is derived from an EMBL/GenBank/DDBJ whole genome shotgun (WGS) entry which is preliminary data.</text>
</comment>
<evidence type="ECO:0000259" key="4">
    <source>
        <dbReference type="Pfam" id="PF13649"/>
    </source>
</evidence>
<evidence type="ECO:0000256" key="2">
    <source>
        <dbReference type="ARBA" id="ARBA00022679"/>
    </source>
</evidence>
<evidence type="ECO:0000256" key="3">
    <source>
        <dbReference type="ARBA" id="ARBA00022691"/>
    </source>
</evidence>
<dbReference type="AlphaFoldDB" id="A0A4R7VX65"/>
<keyword evidence="2" id="KW-0808">Transferase</keyword>
<evidence type="ECO:0000313" key="5">
    <source>
        <dbReference type="EMBL" id="TDV54245.1"/>
    </source>
</evidence>
<dbReference type="EMBL" id="SOCP01000004">
    <property type="protein sequence ID" value="TDV54245.1"/>
    <property type="molecule type" value="Genomic_DNA"/>
</dbReference>
<protein>
    <submittedName>
        <fullName evidence="5">Ubiquinone/menaquinone biosynthesis C-methylase UbiE</fullName>
    </submittedName>
</protein>
<dbReference type="SUPFAM" id="SSF53335">
    <property type="entry name" value="S-adenosyl-L-methionine-dependent methyltransferases"/>
    <property type="match status" value="1"/>
</dbReference>
<evidence type="ECO:0000313" key="6">
    <source>
        <dbReference type="Proteomes" id="UP000294927"/>
    </source>
</evidence>
<dbReference type="CDD" id="cd02440">
    <property type="entry name" value="AdoMet_MTases"/>
    <property type="match status" value="1"/>
</dbReference>
<dbReference type="InterPro" id="IPR041698">
    <property type="entry name" value="Methyltransf_25"/>
</dbReference>
<organism evidence="5 6">
    <name type="scientific">Actinophytocola oryzae</name>
    <dbReference type="NCBI Taxonomy" id="502181"/>
    <lineage>
        <taxon>Bacteria</taxon>
        <taxon>Bacillati</taxon>
        <taxon>Actinomycetota</taxon>
        <taxon>Actinomycetes</taxon>
        <taxon>Pseudonocardiales</taxon>
        <taxon>Pseudonocardiaceae</taxon>
    </lineage>
</organism>
<keyword evidence="5" id="KW-0830">Ubiquinone</keyword>
<reference evidence="5 6" key="1">
    <citation type="submission" date="2019-03" db="EMBL/GenBank/DDBJ databases">
        <title>Genomic Encyclopedia of Archaeal and Bacterial Type Strains, Phase II (KMG-II): from individual species to whole genera.</title>
        <authorList>
            <person name="Goeker M."/>
        </authorList>
    </citation>
    <scope>NUCLEOTIDE SEQUENCE [LARGE SCALE GENOMIC DNA]</scope>
    <source>
        <strain evidence="5 6">DSM 45499</strain>
    </source>
</reference>
<dbReference type="Gene3D" id="3.40.50.150">
    <property type="entry name" value="Vaccinia Virus protein VP39"/>
    <property type="match status" value="1"/>
</dbReference>
<keyword evidence="3" id="KW-0949">S-adenosyl-L-methionine</keyword>
<dbReference type="PANTHER" id="PTHR43464:SF19">
    <property type="entry name" value="UBIQUINONE BIOSYNTHESIS O-METHYLTRANSFERASE, MITOCHONDRIAL"/>
    <property type="match status" value="1"/>
</dbReference>
<dbReference type="PANTHER" id="PTHR43464">
    <property type="entry name" value="METHYLTRANSFERASE"/>
    <property type="match status" value="1"/>
</dbReference>
<dbReference type="RefSeq" id="WP_133903206.1">
    <property type="nucleotide sequence ID" value="NZ_SOCP01000004.1"/>
</dbReference>
<dbReference type="Proteomes" id="UP000294927">
    <property type="component" value="Unassembled WGS sequence"/>
</dbReference>
<evidence type="ECO:0000256" key="1">
    <source>
        <dbReference type="ARBA" id="ARBA00022603"/>
    </source>
</evidence>
<dbReference type="GO" id="GO:0008168">
    <property type="term" value="F:methyltransferase activity"/>
    <property type="evidence" value="ECO:0007669"/>
    <property type="project" value="UniProtKB-KW"/>
</dbReference>
<dbReference type="InterPro" id="IPR029063">
    <property type="entry name" value="SAM-dependent_MTases_sf"/>
</dbReference>
<sequence length="265" mass="27952">MPVLGFTRATTADAHFAACRATYLDLLGRVGIRPGDSVLDAGCGTGSFLPALTGLVGPDGRVTGLDLVRENVEQAAHRTAALPCPVDVDRGSVLSLPYPDGSFDVAWCANLTQCLGDGELRTALAELRRVVRTGGLVAVKDLDATLVTVRPGDPFLLTDFFRAAGATPGYAARLLRTRDLYRWLREAGLADVVQSTVLSEHVAPLSAEELAYYGPSFASAATRAPALGVPGAWEPLLDPADHRNPLRSQDTYVSEGNVLAVGRVG</sequence>
<dbReference type="GO" id="GO:0032259">
    <property type="term" value="P:methylation"/>
    <property type="evidence" value="ECO:0007669"/>
    <property type="project" value="UniProtKB-KW"/>
</dbReference>
<keyword evidence="6" id="KW-1185">Reference proteome</keyword>
<proteinExistence type="predicted"/>
<dbReference type="Pfam" id="PF13649">
    <property type="entry name" value="Methyltransf_25"/>
    <property type="match status" value="1"/>
</dbReference>
<keyword evidence="1 5" id="KW-0489">Methyltransferase</keyword>
<accession>A0A4R7VX65</accession>
<feature type="domain" description="Methyltransferase" evidence="4">
    <location>
        <begin position="38"/>
        <end position="135"/>
    </location>
</feature>